<keyword evidence="3 7" id="KW-1133">Transmembrane helix</keyword>
<keyword evidence="4 7" id="KW-0472">Membrane</keyword>
<feature type="transmembrane region" description="Helical" evidence="7">
    <location>
        <begin position="172"/>
        <end position="198"/>
    </location>
</feature>
<dbReference type="InterPro" id="IPR000292">
    <property type="entry name" value="For/NO2_transpt"/>
</dbReference>
<name>A0AAE0NJM0_9PEZI</name>
<organism evidence="8 9">
    <name type="scientific">Lasiosphaeria ovina</name>
    <dbReference type="NCBI Taxonomy" id="92902"/>
    <lineage>
        <taxon>Eukaryota</taxon>
        <taxon>Fungi</taxon>
        <taxon>Dikarya</taxon>
        <taxon>Ascomycota</taxon>
        <taxon>Pezizomycotina</taxon>
        <taxon>Sordariomycetes</taxon>
        <taxon>Sordariomycetidae</taxon>
        <taxon>Sordariales</taxon>
        <taxon>Lasiosphaeriaceae</taxon>
        <taxon>Lasiosphaeria</taxon>
    </lineage>
</organism>
<evidence type="ECO:0000256" key="5">
    <source>
        <dbReference type="ARBA" id="ARBA00049660"/>
    </source>
</evidence>
<evidence type="ECO:0000256" key="7">
    <source>
        <dbReference type="SAM" id="Phobius"/>
    </source>
</evidence>
<feature type="region of interest" description="Disordered" evidence="6">
    <location>
        <begin position="242"/>
        <end position="264"/>
    </location>
</feature>
<reference evidence="8" key="2">
    <citation type="submission" date="2023-06" db="EMBL/GenBank/DDBJ databases">
        <authorList>
            <consortium name="Lawrence Berkeley National Laboratory"/>
            <person name="Haridas S."/>
            <person name="Hensen N."/>
            <person name="Bonometti L."/>
            <person name="Westerberg I."/>
            <person name="Brannstrom I.O."/>
            <person name="Guillou S."/>
            <person name="Cros-Aarteil S."/>
            <person name="Calhoun S."/>
            <person name="Kuo A."/>
            <person name="Mondo S."/>
            <person name="Pangilinan J."/>
            <person name="Riley R."/>
            <person name="Labutti K."/>
            <person name="Andreopoulos B."/>
            <person name="Lipzen A."/>
            <person name="Chen C."/>
            <person name="Yanf M."/>
            <person name="Daum C."/>
            <person name="Ng V."/>
            <person name="Clum A."/>
            <person name="Steindorff A."/>
            <person name="Ohm R."/>
            <person name="Martin F."/>
            <person name="Silar P."/>
            <person name="Natvig D."/>
            <person name="Lalanne C."/>
            <person name="Gautier V."/>
            <person name="Ament-Velasquez S.L."/>
            <person name="Kruys A."/>
            <person name="Hutchinson M.I."/>
            <person name="Powell A.J."/>
            <person name="Barry K."/>
            <person name="Miller A.N."/>
            <person name="Grigoriev I.V."/>
            <person name="Debuchy R."/>
            <person name="Gladieux P."/>
            <person name="Thoren M.H."/>
            <person name="Johannesson H."/>
        </authorList>
    </citation>
    <scope>NUCLEOTIDE SEQUENCE</scope>
    <source>
        <strain evidence="8">CBS 958.72</strain>
    </source>
</reference>
<dbReference type="Gene3D" id="1.20.1080.10">
    <property type="entry name" value="Glycerol uptake facilitator protein"/>
    <property type="match status" value="2"/>
</dbReference>
<dbReference type="InterPro" id="IPR024002">
    <property type="entry name" value="For/NO2_transpt_CS"/>
</dbReference>
<dbReference type="EMBL" id="JAULSN010000001">
    <property type="protein sequence ID" value="KAK3382756.1"/>
    <property type="molecule type" value="Genomic_DNA"/>
</dbReference>
<dbReference type="Proteomes" id="UP001287356">
    <property type="component" value="Unassembled WGS sequence"/>
</dbReference>
<evidence type="ECO:0000313" key="8">
    <source>
        <dbReference type="EMBL" id="KAK3382756.1"/>
    </source>
</evidence>
<protein>
    <submittedName>
        <fullName evidence="8">Formate/nitrite transporter</fullName>
    </submittedName>
</protein>
<feature type="transmembrane region" description="Helical" evidence="7">
    <location>
        <begin position="72"/>
        <end position="92"/>
    </location>
</feature>
<dbReference type="AlphaFoldDB" id="A0AAE0NJM0"/>
<dbReference type="PANTHER" id="PTHR30520">
    <property type="entry name" value="FORMATE TRANSPORTER-RELATED"/>
    <property type="match status" value="1"/>
</dbReference>
<evidence type="ECO:0000256" key="6">
    <source>
        <dbReference type="SAM" id="MobiDB-lite"/>
    </source>
</evidence>
<feature type="transmembrane region" description="Helical" evidence="7">
    <location>
        <begin position="39"/>
        <end position="60"/>
    </location>
</feature>
<dbReference type="GO" id="GO:0015707">
    <property type="term" value="P:nitrite transport"/>
    <property type="evidence" value="ECO:0007669"/>
    <property type="project" value="TreeGrafter"/>
</dbReference>
<comment type="similarity">
    <text evidence="5">Belongs to the FNT transporter (TC 1.A.16) family.</text>
</comment>
<keyword evidence="9" id="KW-1185">Reference proteome</keyword>
<feature type="compositionally biased region" description="Polar residues" evidence="6">
    <location>
        <begin position="249"/>
        <end position="264"/>
    </location>
</feature>
<dbReference type="PANTHER" id="PTHR30520:SF6">
    <property type="entry name" value="FORMATE_NITRATE FAMILY TRANSPORTER (EUROFUNG)"/>
    <property type="match status" value="1"/>
</dbReference>
<sequence length="264" mass="28064">MSNPATVNMATAGAYTPAEAIELVSRAGVKKGNMRLDKAFLSAVSAGCLLSFAAAASLSTNTAPWFQANAPGLIRMIGALIFLIGLVVIGLTGSDLFTGTNMFTAVAMLHGHGGVFDSSPYRDQAVAAAITRQVKPQFHQIFLRAVGANWLVCLACYLGMQGKELISKIAGMWWPIFAFATLGLDHVTPGLTVGMYIWKGIIPATLGNMVGGAVICGGFYHWMFLSEEPEIHVDGTYYNSQERSKGIESPSSSDIESGGQLHQQ</sequence>
<reference evidence="8" key="1">
    <citation type="journal article" date="2023" name="Mol. Phylogenet. Evol.">
        <title>Genome-scale phylogeny and comparative genomics of the fungal order Sordariales.</title>
        <authorList>
            <person name="Hensen N."/>
            <person name="Bonometti L."/>
            <person name="Westerberg I."/>
            <person name="Brannstrom I.O."/>
            <person name="Guillou S."/>
            <person name="Cros-Aarteil S."/>
            <person name="Calhoun S."/>
            <person name="Haridas S."/>
            <person name="Kuo A."/>
            <person name="Mondo S."/>
            <person name="Pangilinan J."/>
            <person name="Riley R."/>
            <person name="LaButti K."/>
            <person name="Andreopoulos B."/>
            <person name="Lipzen A."/>
            <person name="Chen C."/>
            <person name="Yan M."/>
            <person name="Daum C."/>
            <person name="Ng V."/>
            <person name="Clum A."/>
            <person name="Steindorff A."/>
            <person name="Ohm R.A."/>
            <person name="Martin F."/>
            <person name="Silar P."/>
            <person name="Natvig D.O."/>
            <person name="Lalanne C."/>
            <person name="Gautier V."/>
            <person name="Ament-Velasquez S.L."/>
            <person name="Kruys A."/>
            <person name="Hutchinson M.I."/>
            <person name="Powell A.J."/>
            <person name="Barry K."/>
            <person name="Miller A.N."/>
            <person name="Grigoriev I.V."/>
            <person name="Debuchy R."/>
            <person name="Gladieux P."/>
            <person name="Hiltunen Thoren M."/>
            <person name="Johannesson H."/>
        </authorList>
    </citation>
    <scope>NUCLEOTIDE SEQUENCE</scope>
    <source>
        <strain evidence="8">CBS 958.72</strain>
    </source>
</reference>
<evidence type="ECO:0000313" key="9">
    <source>
        <dbReference type="Proteomes" id="UP001287356"/>
    </source>
</evidence>
<dbReference type="PROSITE" id="PS01006">
    <property type="entry name" value="FORMATE_NITRITE_TP_2"/>
    <property type="match status" value="1"/>
</dbReference>
<evidence type="ECO:0000256" key="3">
    <source>
        <dbReference type="ARBA" id="ARBA00022989"/>
    </source>
</evidence>
<dbReference type="GO" id="GO:0015513">
    <property type="term" value="F:high-affinity secondary active nitrite transmembrane transporter activity"/>
    <property type="evidence" value="ECO:0007669"/>
    <property type="project" value="TreeGrafter"/>
</dbReference>
<dbReference type="InterPro" id="IPR023271">
    <property type="entry name" value="Aquaporin-like"/>
</dbReference>
<proteinExistence type="inferred from homology"/>
<dbReference type="Pfam" id="PF01226">
    <property type="entry name" value="Form_Nir_trans"/>
    <property type="match status" value="2"/>
</dbReference>
<comment type="caution">
    <text evidence="8">The sequence shown here is derived from an EMBL/GenBank/DDBJ whole genome shotgun (WGS) entry which is preliminary data.</text>
</comment>
<feature type="transmembrane region" description="Helical" evidence="7">
    <location>
        <begin position="205"/>
        <end position="223"/>
    </location>
</feature>
<accession>A0AAE0NJM0</accession>
<comment type="subcellular location">
    <subcellularLocation>
        <location evidence="1">Membrane</location>
        <topology evidence="1">Multi-pass membrane protein</topology>
    </subcellularLocation>
</comment>
<feature type="transmembrane region" description="Helical" evidence="7">
    <location>
        <begin position="141"/>
        <end position="160"/>
    </location>
</feature>
<evidence type="ECO:0000256" key="2">
    <source>
        <dbReference type="ARBA" id="ARBA00022692"/>
    </source>
</evidence>
<evidence type="ECO:0000256" key="1">
    <source>
        <dbReference type="ARBA" id="ARBA00004141"/>
    </source>
</evidence>
<gene>
    <name evidence="8" type="ORF">B0T24DRAFT_714786</name>
</gene>
<dbReference type="GO" id="GO:0005886">
    <property type="term" value="C:plasma membrane"/>
    <property type="evidence" value="ECO:0007669"/>
    <property type="project" value="TreeGrafter"/>
</dbReference>
<keyword evidence="2 7" id="KW-0812">Transmembrane</keyword>
<evidence type="ECO:0000256" key="4">
    <source>
        <dbReference type="ARBA" id="ARBA00023136"/>
    </source>
</evidence>